<protein>
    <recommendedName>
        <fullName evidence="2">UspA domain-containing protein</fullName>
    </recommendedName>
</protein>
<evidence type="ECO:0000259" key="2">
    <source>
        <dbReference type="Pfam" id="PF00582"/>
    </source>
</evidence>
<proteinExistence type="inferred from homology"/>
<organism evidence="3 4">
    <name type="scientific">Candidatus Enterococcus ferrettii</name>
    <dbReference type="NCBI Taxonomy" id="2815324"/>
    <lineage>
        <taxon>Bacteria</taxon>
        <taxon>Bacillati</taxon>
        <taxon>Bacillota</taxon>
        <taxon>Bacilli</taxon>
        <taxon>Lactobacillales</taxon>
        <taxon>Enterococcaceae</taxon>
        <taxon>Enterococcus</taxon>
    </lineage>
</organism>
<dbReference type="Proteomes" id="UP000664357">
    <property type="component" value="Unassembled WGS sequence"/>
</dbReference>
<dbReference type="SUPFAM" id="SSF52402">
    <property type="entry name" value="Adenine nucleotide alpha hydrolases-like"/>
    <property type="match status" value="1"/>
</dbReference>
<reference evidence="3 4" key="1">
    <citation type="submission" date="2024-02" db="EMBL/GenBank/DDBJ databases">
        <title>The Genome Sequence of Enterococcus sp. DIV0159.</title>
        <authorList>
            <person name="Earl A."/>
            <person name="Manson A."/>
            <person name="Gilmore M."/>
            <person name="Sanders J."/>
            <person name="Shea T."/>
            <person name="Howe W."/>
            <person name="Livny J."/>
            <person name="Cuomo C."/>
            <person name="Neafsey D."/>
            <person name="Birren B."/>
        </authorList>
    </citation>
    <scope>NUCLEOTIDE SEQUENCE [LARGE SCALE GENOMIC DNA]</scope>
    <source>
        <strain evidence="3 4">665A</strain>
    </source>
</reference>
<evidence type="ECO:0000313" key="3">
    <source>
        <dbReference type="EMBL" id="MEO1769816.1"/>
    </source>
</evidence>
<dbReference type="InterPro" id="IPR014729">
    <property type="entry name" value="Rossmann-like_a/b/a_fold"/>
</dbReference>
<gene>
    <name evidence="3" type="ORF">JZO67_001767</name>
</gene>
<name>A0ABV0EMF8_9ENTE</name>
<dbReference type="PRINTS" id="PR01438">
    <property type="entry name" value="UNVRSLSTRESS"/>
</dbReference>
<feature type="domain" description="UspA" evidence="2">
    <location>
        <begin position="11"/>
        <end position="148"/>
    </location>
</feature>
<accession>A0ABV0EMF8</accession>
<dbReference type="Gene3D" id="3.40.50.620">
    <property type="entry name" value="HUPs"/>
    <property type="match status" value="1"/>
</dbReference>
<sequence length="148" mass="16772">MVNHEVFEKFQCILTGVDASENAQKAFKYAVTRAYQEGAKLIICTILEIDEMNVYEVMDENYMAQQRKKLLHQLKEYQQYAEAHGVKEIELMSEEGDPAEKIIKVILPNTQADLLVIGSRANHGIQGYFGTSASYMAKHSPISVMIIK</sequence>
<dbReference type="RefSeq" id="WP_207702121.1">
    <property type="nucleotide sequence ID" value="NZ_JAFREL020000001.1"/>
</dbReference>
<comment type="similarity">
    <text evidence="1">Belongs to the universal stress protein A family.</text>
</comment>
<evidence type="ECO:0000313" key="4">
    <source>
        <dbReference type="Proteomes" id="UP000664357"/>
    </source>
</evidence>
<dbReference type="CDD" id="cd00293">
    <property type="entry name" value="USP-like"/>
    <property type="match status" value="1"/>
</dbReference>
<dbReference type="PANTHER" id="PTHR46268:SF6">
    <property type="entry name" value="UNIVERSAL STRESS PROTEIN UP12"/>
    <property type="match status" value="1"/>
</dbReference>
<dbReference type="InterPro" id="IPR006016">
    <property type="entry name" value="UspA"/>
</dbReference>
<dbReference type="InterPro" id="IPR006015">
    <property type="entry name" value="Universal_stress_UspA"/>
</dbReference>
<comment type="caution">
    <text evidence="3">The sequence shown here is derived from an EMBL/GenBank/DDBJ whole genome shotgun (WGS) entry which is preliminary data.</text>
</comment>
<dbReference type="Pfam" id="PF00582">
    <property type="entry name" value="Usp"/>
    <property type="match status" value="1"/>
</dbReference>
<dbReference type="PANTHER" id="PTHR46268">
    <property type="entry name" value="STRESS RESPONSE PROTEIN NHAX"/>
    <property type="match status" value="1"/>
</dbReference>
<evidence type="ECO:0000256" key="1">
    <source>
        <dbReference type="ARBA" id="ARBA00008791"/>
    </source>
</evidence>
<dbReference type="EMBL" id="JAFREL020000001">
    <property type="protein sequence ID" value="MEO1769816.1"/>
    <property type="molecule type" value="Genomic_DNA"/>
</dbReference>
<keyword evidence="4" id="KW-1185">Reference proteome</keyword>